<dbReference type="Proteomes" id="UP001056120">
    <property type="component" value="Linkage Group LG04"/>
</dbReference>
<evidence type="ECO:0000313" key="2">
    <source>
        <dbReference type="Proteomes" id="UP001056120"/>
    </source>
</evidence>
<organism evidence="1 2">
    <name type="scientific">Smallanthus sonchifolius</name>
    <dbReference type="NCBI Taxonomy" id="185202"/>
    <lineage>
        <taxon>Eukaryota</taxon>
        <taxon>Viridiplantae</taxon>
        <taxon>Streptophyta</taxon>
        <taxon>Embryophyta</taxon>
        <taxon>Tracheophyta</taxon>
        <taxon>Spermatophyta</taxon>
        <taxon>Magnoliopsida</taxon>
        <taxon>eudicotyledons</taxon>
        <taxon>Gunneridae</taxon>
        <taxon>Pentapetalae</taxon>
        <taxon>asterids</taxon>
        <taxon>campanulids</taxon>
        <taxon>Asterales</taxon>
        <taxon>Asteraceae</taxon>
        <taxon>Asteroideae</taxon>
        <taxon>Heliantheae alliance</taxon>
        <taxon>Millerieae</taxon>
        <taxon>Smallanthus</taxon>
    </lineage>
</organism>
<gene>
    <name evidence="1" type="ORF">L1987_11268</name>
</gene>
<comment type="caution">
    <text evidence="1">The sequence shown here is derived from an EMBL/GenBank/DDBJ whole genome shotgun (WGS) entry which is preliminary data.</text>
</comment>
<reference evidence="1 2" key="2">
    <citation type="journal article" date="2022" name="Mol. Ecol. Resour.">
        <title>The genomes of chicory, endive, great burdock and yacon provide insights into Asteraceae paleo-polyploidization history and plant inulin production.</title>
        <authorList>
            <person name="Fan W."/>
            <person name="Wang S."/>
            <person name="Wang H."/>
            <person name="Wang A."/>
            <person name="Jiang F."/>
            <person name="Liu H."/>
            <person name="Zhao H."/>
            <person name="Xu D."/>
            <person name="Zhang Y."/>
        </authorList>
    </citation>
    <scope>NUCLEOTIDE SEQUENCE [LARGE SCALE GENOMIC DNA]</scope>
    <source>
        <strain evidence="2">cv. Yunnan</strain>
        <tissue evidence="1">Leaves</tissue>
    </source>
</reference>
<evidence type="ECO:0000313" key="1">
    <source>
        <dbReference type="EMBL" id="KAI3817477.1"/>
    </source>
</evidence>
<accession>A0ACB9JAU9</accession>
<name>A0ACB9JAU9_9ASTR</name>
<sequence length="240" mass="26024">MATTSSDEEDDSSNEEDEPKTAKKKEISRQIQICKPAVVFAAAEAVQKLVEAGFTNRIVVIDSNEFESMMRVESNGDEVEVDVSQSDTAILYSSGTTGNMKGVKLTHRNLISSVAGAIAGRQTRSSPAVYLCTVPYFHVYGFTLCIRMVASGESLVSIARFDLRLVVRSIEEFNVCYLAVAPPVVVTLVDGNNEQLVNESKWSSLETVLSGGAPLTVAVINKFKQRFGIGAGWLHEIPLG</sequence>
<keyword evidence="2" id="KW-1185">Reference proteome</keyword>
<dbReference type="EMBL" id="CM042021">
    <property type="protein sequence ID" value="KAI3817477.1"/>
    <property type="molecule type" value="Genomic_DNA"/>
</dbReference>
<protein>
    <submittedName>
        <fullName evidence="1">Uncharacterized protein</fullName>
    </submittedName>
</protein>
<proteinExistence type="predicted"/>
<reference evidence="2" key="1">
    <citation type="journal article" date="2022" name="Mol. Ecol. Resour.">
        <title>The genomes of chicory, endive, great burdock and yacon provide insights into Asteraceae palaeo-polyploidization history and plant inulin production.</title>
        <authorList>
            <person name="Fan W."/>
            <person name="Wang S."/>
            <person name="Wang H."/>
            <person name="Wang A."/>
            <person name="Jiang F."/>
            <person name="Liu H."/>
            <person name="Zhao H."/>
            <person name="Xu D."/>
            <person name="Zhang Y."/>
        </authorList>
    </citation>
    <scope>NUCLEOTIDE SEQUENCE [LARGE SCALE GENOMIC DNA]</scope>
    <source>
        <strain evidence="2">cv. Yunnan</strain>
    </source>
</reference>